<dbReference type="OrthoDB" id="7361331at2"/>
<protein>
    <submittedName>
        <fullName evidence="1">Uncharacterized protein</fullName>
    </submittedName>
</protein>
<keyword evidence="2" id="KW-1185">Reference proteome</keyword>
<evidence type="ECO:0000313" key="1">
    <source>
        <dbReference type="EMBL" id="OYQ35956.1"/>
    </source>
</evidence>
<dbReference type="RefSeq" id="WP_094455012.1">
    <property type="nucleotide sequence ID" value="NZ_NOXU01000024.1"/>
</dbReference>
<proteinExistence type="predicted"/>
<comment type="caution">
    <text evidence="1">The sequence shown here is derived from an EMBL/GenBank/DDBJ whole genome shotgun (WGS) entry which is preliminary data.</text>
</comment>
<name>A0A255Z3D0_9PROT</name>
<reference evidence="1 2" key="1">
    <citation type="submission" date="2017-07" db="EMBL/GenBank/DDBJ databases">
        <title>Niveispirillum cyanobacteriorum sp. nov., isolated from cyanobacterial aggregates in a eutrophic lake.</title>
        <authorList>
            <person name="Cai H."/>
        </authorList>
    </citation>
    <scope>NUCLEOTIDE SEQUENCE [LARGE SCALE GENOMIC DNA]</scope>
    <source>
        <strain evidence="2">TH1-14</strain>
    </source>
</reference>
<accession>A0A255Z3D0</accession>
<organism evidence="1 2">
    <name type="scientific">Niveispirillum lacus</name>
    <dbReference type="NCBI Taxonomy" id="1981099"/>
    <lineage>
        <taxon>Bacteria</taxon>
        <taxon>Pseudomonadati</taxon>
        <taxon>Pseudomonadota</taxon>
        <taxon>Alphaproteobacteria</taxon>
        <taxon>Rhodospirillales</taxon>
        <taxon>Azospirillaceae</taxon>
        <taxon>Niveispirillum</taxon>
    </lineage>
</organism>
<evidence type="ECO:0000313" key="2">
    <source>
        <dbReference type="Proteomes" id="UP000216998"/>
    </source>
</evidence>
<sequence>MSEPNTSAAEQLFEKALDLAEKHLEAAMKEGGALSGYVAIAMIEAAVNQAVEETSHEDVADMLRDLADQIEADAEEGDDE</sequence>
<dbReference type="EMBL" id="NOXU01000024">
    <property type="protein sequence ID" value="OYQ35956.1"/>
    <property type="molecule type" value="Genomic_DNA"/>
</dbReference>
<gene>
    <name evidence="1" type="ORF">CHU95_06795</name>
</gene>
<dbReference type="Proteomes" id="UP000216998">
    <property type="component" value="Unassembled WGS sequence"/>
</dbReference>
<dbReference type="AlphaFoldDB" id="A0A255Z3D0"/>